<reference evidence="1 2" key="1">
    <citation type="journal article" date="2018" name="BMC Genomics">
        <title>Genomic comparison of Trypanosoma conorhini and Trypanosoma rangeli to Trypanosoma cruzi strains of high and low virulence.</title>
        <authorList>
            <person name="Bradwell K.R."/>
            <person name="Koparde V.N."/>
            <person name="Matveyev A.V."/>
            <person name="Serrano M.G."/>
            <person name="Alves J.M."/>
            <person name="Parikh H."/>
            <person name="Huang B."/>
            <person name="Lee V."/>
            <person name="Espinosa-Alvarez O."/>
            <person name="Ortiz P.A."/>
            <person name="Costa-Martins A.G."/>
            <person name="Teixeira M.M."/>
            <person name="Buck G.A."/>
        </authorList>
    </citation>
    <scope>NUCLEOTIDE SEQUENCE [LARGE SCALE GENOMIC DNA]</scope>
    <source>
        <strain evidence="1 2">025E</strain>
    </source>
</reference>
<evidence type="ECO:0000313" key="2">
    <source>
        <dbReference type="Proteomes" id="UP000284403"/>
    </source>
</evidence>
<name>A0A422Q6G0_9TRYP</name>
<accession>A0A422Q6G0</accession>
<dbReference type="OrthoDB" id="240378at2759"/>
<dbReference type="RefSeq" id="XP_029230748.1">
    <property type="nucleotide sequence ID" value="XM_029369085.1"/>
</dbReference>
<dbReference type="Proteomes" id="UP000284403">
    <property type="component" value="Unassembled WGS sequence"/>
</dbReference>
<comment type="caution">
    <text evidence="1">The sequence shown here is derived from an EMBL/GenBank/DDBJ whole genome shotgun (WGS) entry which is preliminary data.</text>
</comment>
<proteinExistence type="predicted"/>
<dbReference type="AlphaFoldDB" id="A0A422Q6G0"/>
<dbReference type="EMBL" id="MKKU01000084">
    <property type="protein sequence ID" value="RNF25542.1"/>
    <property type="molecule type" value="Genomic_DNA"/>
</dbReference>
<organism evidence="1 2">
    <name type="scientific">Trypanosoma conorhini</name>
    <dbReference type="NCBI Taxonomy" id="83891"/>
    <lineage>
        <taxon>Eukaryota</taxon>
        <taxon>Discoba</taxon>
        <taxon>Euglenozoa</taxon>
        <taxon>Kinetoplastea</taxon>
        <taxon>Metakinetoplastina</taxon>
        <taxon>Trypanosomatida</taxon>
        <taxon>Trypanosomatidae</taxon>
        <taxon>Trypanosoma</taxon>
    </lineage>
</organism>
<keyword evidence="2" id="KW-1185">Reference proteome</keyword>
<dbReference type="GeneID" id="40315761"/>
<evidence type="ECO:0000313" key="1">
    <source>
        <dbReference type="EMBL" id="RNF25542.1"/>
    </source>
</evidence>
<gene>
    <name evidence="1" type="ORF">Tco025E_02150</name>
</gene>
<protein>
    <submittedName>
        <fullName evidence="1">Uncharacterized protein</fullName>
    </submittedName>
</protein>
<sequence>MILRSVGYKNMQIQQNEEVDVEFLFTNFLVNEFSKANCVIKDTLLWRIWCATFLELLPDRVNPLEDEILTAETLFMEAIKYSKCLISDLTRLINGGNTNMESTLSPTELHILCGGTSGEFAAICLFVALKSSLGLHFSSEPTTKSGVEFSAEVMSKLFKELIRFYTFIYPTSRHYHLLDVCQSLWQSSRKTRQRLTFTQVFTPQRQKRSPLVRQEDVFVNPTRTTAVFSSEEIEVQSKSFSSCVLGGLRSEEMVKKLIKCIQLQRRNMPILSGILGGTQVNFCEESVVSSARKTMPNSVWEENISTSWCTIELPEESGGDRSLLEKFLRNATDCLAKEKIDNAMSSLNSTNQSLSCFPPF</sequence>